<reference evidence="1 2" key="1">
    <citation type="journal article" date="2019" name="Anaerobe">
        <title>Brachyspira catarrhinii sp. nov., an anaerobic intestinal spirochaete isolated from vervet monkeys may have been misidentified as Brachyspira aalborgi in previous studies.</title>
        <authorList>
            <person name="Phillips N.D."/>
            <person name="La T."/>
            <person name="Hampson D.J."/>
        </authorList>
    </citation>
    <scope>NUCLEOTIDE SEQUENCE [LARGE SCALE GENOMIC DNA]</scope>
    <source>
        <strain evidence="1 2">Z12</strain>
    </source>
</reference>
<dbReference type="RefSeq" id="WP_137997862.1">
    <property type="nucleotide sequence ID" value="NZ_SJDU01000070.1"/>
</dbReference>
<dbReference type="EMBL" id="SJDU01000070">
    <property type="protein sequence ID" value="TKZ35658.1"/>
    <property type="molecule type" value="Genomic_DNA"/>
</dbReference>
<name>A0ABY2TRZ3_9SPIR</name>
<proteinExistence type="predicted"/>
<evidence type="ECO:0000313" key="1">
    <source>
        <dbReference type="EMBL" id="TKZ35658.1"/>
    </source>
</evidence>
<gene>
    <name evidence="1" type="ORF">EZH24_04125</name>
</gene>
<accession>A0ABY2TRZ3</accession>
<comment type="caution">
    <text evidence="1">The sequence shown here is derived from an EMBL/GenBank/DDBJ whole genome shotgun (WGS) entry which is preliminary data.</text>
</comment>
<organism evidence="1 2">
    <name type="scientific">Brachyspira catarrhinii</name>
    <dbReference type="NCBI Taxonomy" id="2528966"/>
    <lineage>
        <taxon>Bacteria</taxon>
        <taxon>Pseudomonadati</taxon>
        <taxon>Spirochaetota</taxon>
        <taxon>Spirochaetia</taxon>
        <taxon>Brachyspirales</taxon>
        <taxon>Brachyspiraceae</taxon>
        <taxon>Brachyspira</taxon>
    </lineage>
</organism>
<dbReference type="Proteomes" id="UP000310168">
    <property type="component" value="Unassembled WGS sequence"/>
</dbReference>
<protein>
    <submittedName>
        <fullName evidence="1">Uncharacterized protein</fullName>
    </submittedName>
</protein>
<evidence type="ECO:0000313" key="2">
    <source>
        <dbReference type="Proteomes" id="UP000310168"/>
    </source>
</evidence>
<sequence>MKKIIILFLMFSAIVFAEWQYGMHHNEYGINWHDFTVYDNDTKSKFQVSVTTDVGNGFSSVRIYNDNIKENNNLFLYIKDNSGNIMDYSIFKKDIKNEIIGIHDANNYSRGITLTKLLVSAQSVELYNNDTEEILATFDTKGLKEILQKRLGNSYWYKYKLND</sequence>
<keyword evidence="2" id="KW-1185">Reference proteome</keyword>